<name>A0A6J7DFM2_9ZZZZ</name>
<evidence type="ECO:0000313" key="4">
    <source>
        <dbReference type="EMBL" id="CAB5013253.1"/>
    </source>
</evidence>
<gene>
    <name evidence="2" type="ORF">UFOPK3164_01621</name>
    <name evidence="3" type="ORF">UFOPK3427_00616</name>
    <name evidence="4" type="ORF">UFOPK4112_00441</name>
</gene>
<reference evidence="3" key="1">
    <citation type="submission" date="2020-05" db="EMBL/GenBank/DDBJ databases">
        <authorList>
            <person name="Chiriac C."/>
            <person name="Salcher M."/>
            <person name="Ghai R."/>
            <person name="Kavagutti S V."/>
        </authorList>
    </citation>
    <scope>NUCLEOTIDE SEQUENCE</scope>
</reference>
<dbReference type="Gene3D" id="3.30.110.70">
    <property type="entry name" value="Hypothetical protein apc22750. Chain B"/>
    <property type="match status" value="1"/>
</dbReference>
<comment type="similarity">
    <text evidence="1">Belongs to the UPF0145 family.</text>
</comment>
<dbReference type="EMBL" id="CAFABE010000117">
    <property type="protein sequence ID" value="CAB4834294.1"/>
    <property type="molecule type" value="Genomic_DNA"/>
</dbReference>
<dbReference type="AlphaFoldDB" id="A0A6J7DFM2"/>
<dbReference type="InterPro" id="IPR002765">
    <property type="entry name" value="UPF0145_YbjQ-like"/>
</dbReference>
<dbReference type="HAMAP" id="MF_00338">
    <property type="entry name" value="UPF0145"/>
    <property type="match status" value="1"/>
</dbReference>
<dbReference type="EMBL" id="CAFBPM010000003">
    <property type="protein sequence ID" value="CAB5013253.1"/>
    <property type="molecule type" value="Genomic_DNA"/>
</dbReference>
<organism evidence="3">
    <name type="scientific">freshwater metagenome</name>
    <dbReference type="NCBI Taxonomy" id="449393"/>
    <lineage>
        <taxon>unclassified sequences</taxon>
        <taxon>metagenomes</taxon>
        <taxon>ecological metagenomes</taxon>
    </lineage>
</organism>
<evidence type="ECO:0000313" key="3">
    <source>
        <dbReference type="EMBL" id="CAB4868078.1"/>
    </source>
</evidence>
<evidence type="ECO:0000313" key="2">
    <source>
        <dbReference type="EMBL" id="CAB4834294.1"/>
    </source>
</evidence>
<dbReference type="InterPro" id="IPR035439">
    <property type="entry name" value="UPF0145_dom_sf"/>
</dbReference>
<dbReference type="PANTHER" id="PTHR34068">
    <property type="entry name" value="UPF0145 PROTEIN YBJQ"/>
    <property type="match status" value="1"/>
</dbReference>
<protein>
    <submittedName>
        <fullName evidence="3">Unannotated protein</fullName>
    </submittedName>
</protein>
<proteinExistence type="inferred from homology"/>
<sequence>MADDGPRYGQEGGPQFPITTTLEFPDWKIDRSIGMVFGVVVRSMGALKGFTAGFKAMAGGEVKQYTRLVEDSRRHAMDRMIENAQLVGANAIVSMRFDSSEVGQGLTEIVAYGTAVIVTAKS</sequence>
<accession>A0A6J7DFM2</accession>
<dbReference type="SUPFAM" id="SSF117782">
    <property type="entry name" value="YbjQ-like"/>
    <property type="match status" value="1"/>
</dbReference>
<dbReference type="PANTHER" id="PTHR34068:SF2">
    <property type="entry name" value="UPF0145 PROTEIN SCO3412"/>
    <property type="match status" value="1"/>
</dbReference>
<evidence type="ECO:0000256" key="1">
    <source>
        <dbReference type="ARBA" id="ARBA00010751"/>
    </source>
</evidence>
<dbReference type="EMBL" id="CAFBLT010000001">
    <property type="protein sequence ID" value="CAB4868078.1"/>
    <property type="molecule type" value="Genomic_DNA"/>
</dbReference>
<dbReference type="Pfam" id="PF01906">
    <property type="entry name" value="YbjQ_1"/>
    <property type="match status" value="1"/>
</dbReference>